<evidence type="ECO:0000256" key="1">
    <source>
        <dbReference type="ARBA" id="ARBA00004141"/>
    </source>
</evidence>
<dbReference type="InterPro" id="IPR000276">
    <property type="entry name" value="GPCR_Rhodpsn"/>
</dbReference>
<organism evidence="11 12">
    <name type="scientific">Nematostella vectensis</name>
    <name type="common">Starlet sea anemone</name>
    <dbReference type="NCBI Taxonomy" id="45351"/>
    <lineage>
        <taxon>Eukaryota</taxon>
        <taxon>Metazoa</taxon>
        <taxon>Cnidaria</taxon>
        <taxon>Anthozoa</taxon>
        <taxon>Hexacorallia</taxon>
        <taxon>Actiniaria</taxon>
        <taxon>Edwardsiidae</taxon>
        <taxon>Nematostella</taxon>
    </lineage>
</organism>
<evidence type="ECO:0000313" key="12">
    <source>
        <dbReference type="Proteomes" id="UP000001593"/>
    </source>
</evidence>
<keyword evidence="12" id="KW-1185">Reference proteome</keyword>
<evidence type="ECO:0000256" key="8">
    <source>
        <dbReference type="RuleBase" id="RU000688"/>
    </source>
</evidence>
<dbReference type="SUPFAM" id="SSF81321">
    <property type="entry name" value="Family A G protein-coupled receptor-like"/>
    <property type="match status" value="1"/>
</dbReference>
<proteinExistence type="inferred from homology"/>
<evidence type="ECO:0000259" key="10">
    <source>
        <dbReference type="PROSITE" id="PS50262"/>
    </source>
</evidence>
<dbReference type="PANTHER" id="PTHR45695:SF9">
    <property type="entry name" value="LEUCOKININ RECEPTOR"/>
    <property type="match status" value="1"/>
</dbReference>
<name>A7S193_NEMVE</name>
<feature type="transmembrane region" description="Helical" evidence="9">
    <location>
        <begin position="154"/>
        <end position="179"/>
    </location>
</feature>
<dbReference type="STRING" id="45351.A7S193"/>
<dbReference type="GO" id="GO:0007186">
    <property type="term" value="P:G protein-coupled receptor signaling pathway"/>
    <property type="evidence" value="ECO:0000318"/>
    <property type="project" value="GO_Central"/>
</dbReference>
<sequence>IVFYFLILLCTTVGNSMVVYVICTSRKMRSSSNLLVLNLAVCDLFTPLISIPFDFALEENHYVYLFGKAMCKVLGPSATLTTTAASLTLAAISLDRYRIIMHPFKTRLSSKQIKLIILGIYVFSVIAVFPYAYVLRLENSDCSEHWPMVLYRQLYTMALFLIQYALPLVFMIIMYAFAIKNLYSASDKMRNNSIHTPAFDMNKLEDSEGKRVFFRKLRRKSVGEENPNARATKMFMTVVAVFSVFMFPNQVLWLWADYGDGLKQPHFRRVSVICWLFTYTNGVVNPIIFAIFSKEFRSGFKALLK</sequence>
<dbReference type="AlphaFoldDB" id="A7S193"/>
<dbReference type="EMBL" id="DS469563">
    <property type="protein sequence ID" value="EDO42595.1"/>
    <property type="molecule type" value="Genomic_DNA"/>
</dbReference>
<dbReference type="PhylomeDB" id="A7S193"/>
<evidence type="ECO:0000256" key="2">
    <source>
        <dbReference type="ARBA" id="ARBA00022692"/>
    </source>
</evidence>
<dbReference type="CDD" id="cd00637">
    <property type="entry name" value="7tm_classA_rhodopsin-like"/>
    <property type="match status" value="1"/>
</dbReference>
<dbReference type="InParanoid" id="A7S193"/>
<dbReference type="GO" id="GO:0004930">
    <property type="term" value="F:G protein-coupled receptor activity"/>
    <property type="evidence" value="ECO:0000318"/>
    <property type="project" value="GO_Central"/>
</dbReference>
<accession>A7S193</accession>
<evidence type="ECO:0000313" key="11">
    <source>
        <dbReference type="EMBL" id="EDO42595.1"/>
    </source>
</evidence>
<comment type="similarity">
    <text evidence="8">Belongs to the G-protein coupled receptor 1 family.</text>
</comment>
<dbReference type="GO" id="GO:0032870">
    <property type="term" value="P:cellular response to hormone stimulus"/>
    <property type="evidence" value="ECO:0000318"/>
    <property type="project" value="GO_Central"/>
</dbReference>
<feature type="transmembrane region" description="Helical" evidence="9">
    <location>
        <begin position="6"/>
        <end position="23"/>
    </location>
</feature>
<dbReference type="Pfam" id="PF00001">
    <property type="entry name" value="7tm_1"/>
    <property type="match status" value="1"/>
</dbReference>
<keyword evidence="5 9" id="KW-0472">Membrane</keyword>
<comment type="subcellular location">
    <subcellularLocation>
        <location evidence="1">Membrane</location>
        <topology evidence="1">Multi-pass membrane protein</topology>
    </subcellularLocation>
</comment>
<dbReference type="PANTHER" id="PTHR45695">
    <property type="entry name" value="LEUCOKININ RECEPTOR-RELATED"/>
    <property type="match status" value="1"/>
</dbReference>
<dbReference type="HOGENOM" id="CLU_009579_6_0_1"/>
<feature type="transmembrane region" description="Helical" evidence="9">
    <location>
        <begin position="35"/>
        <end position="53"/>
    </location>
</feature>
<keyword evidence="4 8" id="KW-0297">G-protein coupled receptor</keyword>
<feature type="non-terminal residue" evidence="11">
    <location>
        <position position="1"/>
    </location>
</feature>
<evidence type="ECO:0000256" key="9">
    <source>
        <dbReference type="SAM" id="Phobius"/>
    </source>
</evidence>
<evidence type="ECO:0000256" key="6">
    <source>
        <dbReference type="ARBA" id="ARBA00023170"/>
    </source>
</evidence>
<dbReference type="eggNOG" id="KOG3656">
    <property type="taxonomic scope" value="Eukaryota"/>
</dbReference>
<keyword evidence="2 8" id="KW-0812">Transmembrane</keyword>
<dbReference type="GO" id="GO:0005886">
    <property type="term" value="C:plasma membrane"/>
    <property type="evidence" value="ECO:0000318"/>
    <property type="project" value="GO_Central"/>
</dbReference>
<keyword evidence="7 8" id="KW-0807">Transducer</keyword>
<evidence type="ECO:0000256" key="7">
    <source>
        <dbReference type="ARBA" id="ARBA00023224"/>
    </source>
</evidence>
<dbReference type="PRINTS" id="PR00237">
    <property type="entry name" value="GPCRRHODOPSN"/>
</dbReference>
<feature type="domain" description="G-protein coupled receptors family 1 profile" evidence="10">
    <location>
        <begin position="14"/>
        <end position="289"/>
    </location>
</feature>
<dbReference type="FunCoup" id="A7S193">
    <property type="interactions" value="245"/>
</dbReference>
<protein>
    <recommendedName>
        <fullName evidence="10">G-protein coupled receptors family 1 profile domain-containing protein</fullName>
    </recommendedName>
</protein>
<evidence type="ECO:0000256" key="4">
    <source>
        <dbReference type="ARBA" id="ARBA00023040"/>
    </source>
</evidence>
<dbReference type="Gene3D" id="1.20.1070.10">
    <property type="entry name" value="Rhodopsin 7-helix transmembrane proteins"/>
    <property type="match status" value="1"/>
</dbReference>
<dbReference type="SMART" id="SM01381">
    <property type="entry name" value="7TM_GPCR_Srsx"/>
    <property type="match status" value="1"/>
</dbReference>
<keyword evidence="6 8" id="KW-0675">Receptor</keyword>
<reference evidence="11 12" key="1">
    <citation type="journal article" date="2007" name="Science">
        <title>Sea anemone genome reveals ancestral eumetazoan gene repertoire and genomic organization.</title>
        <authorList>
            <person name="Putnam N.H."/>
            <person name="Srivastava M."/>
            <person name="Hellsten U."/>
            <person name="Dirks B."/>
            <person name="Chapman J."/>
            <person name="Salamov A."/>
            <person name="Terry A."/>
            <person name="Shapiro H."/>
            <person name="Lindquist E."/>
            <person name="Kapitonov V.V."/>
            <person name="Jurka J."/>
            <person name="Genikhovich G."/>
            <person name="Grigoriev I.V."/>
            <person name="Lucas S.M."/>
            <person name="Steele R.E."/>
            <person name="Finnerty J.R."/>
            <person name="Technau U."/>
            <person name="Martindale M.Q."/>
            <person name="Rokhsar D.S."/>
        </authorList>
    </citation>
    <scope>NUCLEOTIDE SEQUENCE [LARGE SCALE GENOMIC DNA]</scope>
    <source>
        <strain evidence="12">CH2 X CH6</strain>
    </source>
</reference>
<feature type="transmembrane region" description="Helical" evidence="9">
    <location>
        <begin position="270"/>
        <end position="292"/>
    </location>
</feature>
<feature type="transmembrane region" description="Helical" evidence="9">
    <location>
        <begin position="115"/>
        <end position="134"/>
    </location>
</feature>
<dbReference type="OMA" id="NICIEEW"/>
<keyword evidence="3 9" id="KW-1133">Transmembrane helix</keyword>
<dbReference type="PROSITE" id="PS50262">
    <property type="entry name" value="G_PROTEIN_RECEP_F1_2"/>
    <property type="match status" value="1"/>
</dbReference>
<gene>
    <name evidence="11" type="ORF">NEMVEDRAFT_v1g100385</name>
</gene>
<dbReference type="PROSITE" id="PS00237">
    <property type="entry name" value="G_PROTEIN_RECEP_F1_1"/>
    <property type="match status" value="1"/>
</dbReference>
<feature type="non-terminal residue" evidence="11">
    <location>
        <position position="305"/>
    </location>
</feature>
<feature type="transmembrane region" description="Helical" evidence="9">
    <location>
        <begin position="73"/>
        <end position="94"/>
    </location>
</feature>
<dbReference type="InterPro" id="IPR017452">
    <property type="entry name" value="GPCR_Rhodpsn_7TM"/>
</dbReference>
<dbReference type="Proteomes" id="UP000001593">
    <property type="component" value="Unassembled WGS sequence"/>
</dbReference>
<evidence type="ECO:0000256" key="3">
    <source>
        <dbReference type="ARBA" id="ARBA00022989"/>
    </source>
</evidence>
<evidence type="ECO:0000256" key="5">
    <source>
        <dbReference type="ARBA" id="ARBA00023136"/>
    </source>
</evidence>
<feature type="transmembrane region" description="Helical" evidence="9">
    <location>
        <begin position="234"/>
        <end position="255"/>
    </location>
</feature>